<feature type="chain" id="PRO_5012866023" evidence="1">
    <location>
        <begin position="30"/>
        <end position="356"/>
    </location>
</feature>
<evidence type="ECO:0000256" key="1">
    <source>
        <dbReference type="SAM" id="SignalP"/>
    </source>
</evidence>
<dbReference type="EMBL" id="FUYE01000011">
    <property type="protein sequence ID" value="SKB01248.1"/>
    <property type="molecule type" value="Genomic_DNA"/>
</dbReference>
<organism evidence="2 3">
    <name type="scientific">Prosthecobacter debontii</name>
    <dbReference type="NCBI Taxonomy" id="48467"/>
    <lineage>
        <taxon>Bacteria</taxon>
        <taxon>Pseudomonadati</taxon>
        <taxon>Verrucomicrobiota</taxon>
        <taxon>Verrucomicrobiia</taxon>
        <taxon>Verrucomicrobiales</taxon>
        <taxon>Verrucomicrobiaceae</taxon>
        <taxon>Prosthecobacter</taxon>
    </lineage>
</organism>
<name>A0A1T4YI88_9BACT</name>
<sequence>MKTSLSIRSVSQILGFCACLSLSPAAVEAANVTIPGLRLPNITSYAPPYATAGAKVYANIEYPQFSNSKPVTPTGVEFLRSDGRRVAVAAVAETSGLISFVLPSNAVTCRPALLGPSGMRLEEQLEFRVVSLTQTPRGVTLINRTQYVVGSVSTSGRELLPSDSTIDQTRARFFSLSMTSTPTALKLQMQRRTASNALIPMMELQETVGGAFPGTQVPVIYTVLDLERLTVAEMLGAGNGSSEWTLHHRGQNRRMMVQYNGTVTLEERVSGTVQVQRYMLKEVSWSNNSPNVQFALVDSSGNLGETVVLHPPFQTFAAMKFGQFSYEDVPPTLLSSGSGEPGAVTTPVPLFMVRVR</sequence>
<keyword evidence="1" id="KW-0732">Signal</keyword>
<dbReference type="AlphaFoldDB" id="A0A1T4YI88"/>
<evidence type="ECO:0000313" key="2">
    <source>
        <dbReference type="EMBL" id="SKB01248.1"/>
    </source>
</evidence>
<evidence type="ECO:0000313" key="3">
    <source>
        <dbReference type="Proteomes" id="UP000190774"/>
    </source>
</evidence>
<dbReference type="PROSITE" id="PS51257">
    <property type="entry name" value="PROKAR_LIPOPROTEIN"/>
    <property type="match status" value="1"/>
</dbReference>
<feature type="signal peptide" evidence="1">
    <location>
        <begin position="1"/>
        <end position="29"/>
    </location>
</feature>
<proteinExistence type="predicted"/>
<dbReference type="RefSeq" id="WP_078814526.1">
    <property type="nucleotide sequence ID" value="NZ_FUYE01000011.1"/>
</dbReference>
<reference evidence="3" key="1">
    <citation type="submission" date="2017-02" db="EMBL/GenBank/DDBJ databases">
        <authorList>
            <person name="Varghese N."/>
            <person name="Submissions S."/>
        </authorList>
    </citation>
    <scope>NUCLEOTIDE SEQUENCE [LARGE SCALE GENOMIC DNA]</scope>
    <source>
        <strain evidence="3">ATCC 700200</strain>
    </source>
</reference>
<accession>A0A1T4YI88</accession>
<dbReference type="Proteomes" id="UP000190774">
    <property type="component" value="Unassembled WGS sequence"/>
</dbReference>
<keyword evidence="3" id="KW-1185">Reference proteome</keyword>
<protein>
    <submittedName>
        <fullName evidence="2">Uncharacterized protein</fullName>
    </submittedName>
</protein>
<gene>
    <name evidence="2" type="ORF">SAMN02745166_03345</name>
</gene>